<evidence type="ECO:0000259" key="2">
    <source>
        <dbReference type="Pfam" id="PF07678"/>
    </source>
</evidence>
<evidence type="ECO:0000313" key="4">
    <source>
        <dbReference type="Proteomes" id="UP000828390"/>
    </source>
</evidence>
<dbReference type="GO" id="GO:0005615">
    <property type="term" value="C:extracellular space"/>
    <property type="evidence" value="ECO:0007669"/>
    <property type="project" value="InterPro"/>
</dbReference>
<dbReference type="Gene3D" id="1.50.10.20">
    <property type="match status" value="1"/>
</dbReference>
<reference evidence="3" key="2">
    <citation type="submission" date="2020-11" db="EMBL/GenBank/DDBJ databases">
        <authorList>
            <person name="McCartney M.A."/>
            <person name="Auch B."/>
            <person name="Kono T."/>
            <person name="Mallez S."/>
            <person name="Becker A."/>
            <person name="Gohl D.M."/>
            <person name="Silverstein K.A.T."/>
            <person name="Koren S."/>
            <person name="Bechman K.B."/>
            <person name="Herman A."/>
            <person name="Abrahante J.E."/>
            <person name="Garbe J."/>
        </authorList>
    </citation>
    <scope>NUCLEOTIDE SEQUENCE</scope>
    <source>
        <strain evidence="3">Duluth1</strain>
        <tissue evidence="3">Whole animal</tissue>
    </source>
</reference>
<dbReference type="PROSITE" id="PS00477">
    <property type="entry name" value="ALPHA_2_MACROGLOBULIN"/>
    <property type="match status" value="1"/>
</dbReference>
<dbReference type="InterPro" id="IPR019742">
    <property type="entry name" value="MacrogloblnA2_CS"/>
</dbReference>
<protein>
    <recommendedName>
        <fullName evidence="2">Alpha-macroglobulin-like TED domain-containing protein</fullName>
    </recommendedName>
</protein>
<dbReference type="InterPro" id="IPR011626">
    <property type="entry name" value="Alpha-macroglobulin_TED"/>
</dbReference>
<dbReference type="SUPFAM" id="SSF48239">
    <property type="entry name" value="Terpenoid cyclases/Protein prenyltransferases"/>
    <property type="match status" value="1"/>
</dbReference>
<dbReference type="InterPro" id="IPR008930">
    <property type="entry name" value="Terpenoid_cyclase/PrenylTrfase"/>
</dbReference>
<keyword evidence="4" id="KW-1185">Reference proteome</keyword>
<proteinExistence type="predicted"/>
<gene>
    <name evidence="3" type="ORF">DPMN_178347</name>
</gene>
<feature type="domain" description="Alpha-macroglobulin-like TED" evidence="2">
    <location>
        <begin position="2"/>
        <end position="54"/>
    </location>
</feature>
<name>A0A9D4IMI4_DREPO</name>
<evidence type="ECO:0000313" key="3">
    <source>
        <dbReference type="EMBL" id="KAH3776913.1"/>
    </source>
</evidence>
<dbReference type="Proteomes" id="UP000828390">
    <property type="component" value="Unassembled WGS sequence"/>
</dbReference>
<dbReference type="InterPro" id="IPR047565">
    <property type="entry name" value="Alpha-macroglob_thiol-ester_cl"/>
</dbReference>
<dbReference type="EMBL" id="JAIWYP010000009">
    <property type="protein sequence ID" value="KAH3776913.1"/>
    <property type="molecule type" value="Genomic_DNA"/>
</dbReference>
<dbReference type="AlphaFoldDB" id="A0A9D4IMI4"/>
<sequence length="69" mass="7757">MMGPVIENLEGNIRMPVGCGEQNIQTLTPGLFAGKYLKAINRLDSDAEKKIQEVCGYGRLLHHHFDFKI</sequence>
<reference evidence="3" key="1">
    <citation type="journal article" date="2019" name="bioRxiv">
        <title>The Genome of the Zebra Mussel, Dreissena polymorpha: A Resource for Invasive Species Research.</title>
        <authorList>
            <person name="McCartney M.A."/>
            <person name="Auch B."/>
            <person name="Kono T."/>
            <person name="Mallez S."/>
            <person name="Zhang Y."/>
            <person name="Obille A."/>
            <person name="Becker A."/>
            <person name="Abrahante J.E."/>
            <person name="Garbe J."/>
            <person name="Badalamenti J.P."/>
            <person name="Herman A."/>
            <person name="Mangelson H."/>
            <person name="Liachko I."/>
            <person name="Sullivan S."/>
            <person name="Sone E.D."/>
            <person name="Koren S."/>
            <person name="Silverstein K.A.T."/>
            <person name="Beckman K.B."/>
            <person name="Gohl D.M."/>
        </authorList>
    </citation>
    <scope>NUCLEOTIDE SEQUENCE</scope>
    <source>
        <strain evidence="3">Duluth1</strain>
        <tissue evidence="3">Whole animal</tissue>
    </source>
</reference>
<dbReference type="SMART" id="SM01419">
    <property type="entry name" value="Thiol-ester_cl"/>
    <property type="match status" value="1"/>
</dbReference>
<accession>A0A9D4IMI4</accession>
<organism evidence="3 4">
    <name type="scientific">Dreissena polymorpha</name>
    <name type="common">Zebra mussel</name>
    <name type="synonym">Mytilus polymorpha</name>
    <dbReference type="NCBI Taxonomy" id="45954"/>
    <lineage>
        <taxon>Eukaryota</taxon>
        <taxon>Metazoa</taxon>
        <taxon>Spiralia</taxon>
        <taxon>Lophotrochozoa</taxon>
        <taxon>Mollusca</taxon>
        <taxon>Bivalvia</taxon>
        <taxon>Autobranchia</taxon>
        <taxon>Heteroconchia</taxon>
        <taxon>Euheterodonta</taxon>
        <taxon>Imparidentia</taxon>
        <taxon>Neoheterodontei</taxon>
        <taxon>Myida</taxon>
        <taxon>Dreissenoidea</taxon>
        <taxon>Dreissenidae</taxon>
        <taxon>Dreissena</taxon>
    </lineage>
</organism>
<keyword evidence="1" id="KW-1015">Disulfide bond</keyword>
<evidence type="ECO:0000256" key="1">
    <source>
        <dbReference type="ARBA" id="ARBA00023157"/>
    </source>
</evidence>
<dbReference type="Pfam" id="PF07678">
    <property type="entry name" value="TED_complement"/>
    <property type="match status" value="1"/>
</dbReference>
<comment type="caution">
    <text evidence="3">The sequence shown here is derived from an EMBL/GenBank/DDBJ whole genome shotgun (WGS) entry which is preliminary data.</text>
</comment>